<dbReference type="CDD" id="cd14659">
    <property type="entry name" value="Imelysin-like_IPPA"/>
    <property type="match status" value="1"/>
</dbReference>
<keyword evidence="5" id="KW-1185">Reference proteome</keyword>
<keyword evidence="2" id="KW-0732">Signal</keyword>
<accession>A0A918JXT5</accession>
<sequence length="364" mass="40768">MNKPFKIIGIILFLGCILTNCNSDDNNSSKNEAFDSQQMLSDVTSNIILPSIENFKSEAILLKQSIFDFTGDPTEEKLVVAQNQWKIAAESYANIYTFNIGKPKELFMHQLIFNWPAFTPDIDNAIANNTELNIELISTRSKGLIGIEYLLFAENNMSNKEIVILFQSTIGRVTYLELIVNDLEQQVLRLSKIWNDNGENYAQSFINNTDTGLQGSLNMLYNGLFNVVETIKKTKLGKPAGLEGSSTTNTQLLQAVRSEISLDLIRNNLQAIENTYFNTTGLGISDNVAFITKNSEINDRIKTQFENIYGTLNQITIPLHKAVDEQKEPVEEAYNSIKQLVMLLNNEVGSTLSIIITPTDNDGD</sequence>
<reference evidence="4 5" key="1">
    <citation type="journal article" date="2014" name="Int. J. Syst. Evol. Microbiol.">
        <title>Complete genome sequence of Corynebacterium casei LMG S-19264T (=DSM 44701T), isolated from a smear-ripened cheese.</title>
        <authorList>
            <consortium name="US DOE Joint Genome Institute (JGI-PGF)"/>
            <person name="Walter F."/>
            <person name="Albersmeier A."/>
            <person name="Kalinowski J."/>
            <person name="Ruckert C."/>
        </authorList>
    </citation>
    <scope>NUCLEOTIDE SEQUENCE [LARGE SCALE GENOMIC DNA]</scope>
    <source>
        <strain evidence="4 5">KCTC 12285</strain>
    </source>
</reference>
<evidence type="ECO:0000256" key="1">
    <source>
        <dbReference type="ARBA" id="ARBA00004196"/>
    </source>
</evidence>
<evidence type="ECO:0000313" key="5">
    <source>
        <dbReference type="Proteomes" id="UP000601108"/>
    </source>
</evidence>
<evidence type="ECO:0000259" key="3">
    <source>
        <dbReference type="Pfam" id="PF09375"/>
    </source>
</evidence>
<dbReference type="Gene3D" id="1.20.1420.20">
    <property type="entry name" value="M75 peptidase, HXXE motif"/>
    <property type="match status" value="1"/>
</dbReference>
<gene>
    <name evidence="4" type="ORF">GCM10007384_31450</name>
</gene>
<evidence type="ECO:0000256" key="2">
    <source>
        <dbReference type="ARBA" id="ARBA00022729"/>
    </source>
</evidence>
<dbReference type="InterPro" id="IPR038352">
    <property type="entry name" value="Imelysin_sf"/>
</dbReference>
<organism evidence="4 5">
    <name type="scientific">Aquimarina muelleri</name>
    <dbReference type="NCBI Taxonomy" id="279356"/>
    <lineage>
        <taxon>Bacteria</taxon>
        <taxon>Pseudomonadati</taxon>
        <taxon>Bacteroidota</taxon>
        <taxon>Flavobacteriia</taxon>
        <taxon>Flavobacteriales</taxon>
        <taxon>Flavobacteriaceae</taxon>
        <taxon>Aquimarina</taxon>
    </lineage>
</organism>
<dbReference type="GO" id="GO:0030313">
    <property type="term" value="C:cell envelope"/>
    <property type="evidence" value="ECO:0007669"/>
    <property type="project" value="UniProtKB-SubCell"/>
</dbReference>
<feature type="domain" description="Imelysin-like" evidence="3">
    <location>
        <begin position="49"/>
        <end position="340"/>
    </location>
</feature>
<name>A0A918JXT5_9FLAO</name>
<dbReference type="InterPro" id="IPR018976">
    <property type="entry name" value="Imelysin-like"/>
</dbReference>
<comment type="caution">
    <text evidence="4">The sequence shown here is derived from an EMBL/GenBank/DDBJ whole genome shotgun (WGS) entry which is preliminary data.</text>
</comment>
<comment type="subcellular location">
    <subcellularLocation>
        <location evidence="1">Cell envelope</location>
    </subcellularLocation>
</comment>
<dbReference type="RefSeq" id="WP_027412995.1">
    <property type="nucleotide sequence ID" value="NZ_BMWS01000025.1"/>
</dbReference>
<dbReference type="Proteomes" id="UP000601108">
    <property type="component" value="Unassembled WGS sequence"/>
</dbReference>
<dbReference type="AlphaFoldDB" id="A0A918JXT5"/>
<dbReference type="Pfam" id="PF09375">
    <property type="entry name" value="Peptidase_M75"/>
    <property type="match status" value="1"/>
</dbReference>
<protein>
    <recommendedName>
        <fullName evidence="3">Imelysin-like domain-containing protein</fullName>
    </recommendedName>
</protein>
<evidence type="ECO:0000313" key="4">
    <source>
        <dbReference type="EMBL" id="GGX27922.1"/>
    </source>
</evidence>
<dbReference type="InterPro" id="IPR034984">
    <property type="entry name" value="Imelysin-like_IPPA"/>
</dbReference>
<dbReference type="EMBL" id="BMWS01000025">
    <property type="protein sequence ID" value="GGX27922.1"/>
    <property type="molecule type" value="Genomic_DNA"/>
</dbReference>
<proteinExistence type="predicted"/>